<feature type="transmembrane region" description="Helical" evidence="7">
    <location>
        <begin position="7"/>
        <end position="40"/>
    </location>
</feature>
<keyword evidence="4 7" id="KW-0812">Transmembrane</keyword>
<feature type="transmembrane region" description="Helical" evidence="7">
    <location>
        <begin position="291"/>
        <end position="311"/>
    </location>
</feature>
<dbReference type="AlphaFoldDB" id="A0A432XVU0"/>
<feature type="transmembrane region" description="Helical" evidence="7">
    <location>
        <begin position="255"/>
        <end position="279"/>
    </location>
</feature>
<dbReference type="EMBL" id="PIPW01000002">
    <property type="protein sequence ID" value="RUO52724.1"/>
    <property type="molecule type" value="Genomic_DNA"/>
</dbReference>
<feature type="transmembrane region" description="Helical" evidence="7">
    <location>
        <begin position="78"/>
        <end position="99"/>
    </location>
</feature>
<evidence type="ECO:0000256" key="6">
    <source>
        <dbReference type="ARBA" id="ARBA00023136"/>
    </source>
</evidence>
<evidence type="ECO:0000256" key="2">
    <source>
        <dbReference type="ARBA" id="ARBA00007977"/>
    </source>
</evidence>
<organism evidence="8 9">
    <name type="scientific">Pseudidiomarina halophila</name>
    <dbReference type="NCBI Taxonomy" id="1449799"/>
    <lineage>
        <taxon>Bacteria</taxon>
        <taxon>Pseudomonadati</taxon>
        <taxon>Pseudomonadota</taxon>
        <taxon>Gammaproteobacteria</taxon>
        <taxon>Alteromonadales</taxon>
        <taxon>Idiomarinaceae</taxon>
        <taxon>Pseudidiomarina</taxon>
    </lineage>
</organism>
<evidence type="ECO:0000256" key="4">
    <source>
        <dbReference type="ARBA" id="ARBA00022692"/>
    </source>
</evidence>
<keyword evidence="6 7" id="KW-0472">Membrane</keyword>
<dbReference type="GO" id="GO:0005886">
    <property type="term" value="C:plasma membrane"/>
    <property type="evidence" value="ECO:0007669"/>
    <property type="project" value="UniProtKB-SubCell"/>
</dbReference>
<feature type="transmembrane region" description="Helical" evidence="7">
    <location>
        <begin position="201"/>
        <end position="219"/>
    </location>
</feature>
<dbReference type="PANTHER" id="PTHR30106:SF1">
    <property type="entry name" value="UPF0324 MEMBRANE PROTEIN FN0533"/>
    <property type="match status" value="1"/>
</dbReference>
<keyword evidence="5 7" id="KW-1133">Transmembrane helix</keyword>
<evidence type="ECO:0000313" key="9">
    <source>
        <dbReference type="Proteomes" id="UP000287198"/>
    </source>
</evidence>
<dbReference type="Pfam" id="PF03601">
    <property type="entry name" value="Cons_hypoth698"/>
    <property type="match status" value="1"/>
</dbReference>
<evidence type="ECO:0000256" key="1">
    <source>
        <dbReference type="ARBA" id="ARBA00004651"/>
    </source>
</evidence>
<gene>
    <name evidence="8" type="ORF">CWI69_06700</name>
</gene>
<reference evidence="9" key="1">
    <citation type="journal article" date="2018" name="Front. Microbiol.">
        <title>Genome-Based Analysis Reveals the Taxonomy and Diversity of the Family Idiomarinaceae.</title>
        <authorList>
            <person name="Liu Y."/>
            <person name="Lai Q."/>
            <person name="Shao Z."/>
        </authorList>
    </citation>
    <scope>NUCLEOTIDE SEQUENCE [LARGE SCALE GENOMIC DNA]</scope>
    <source>
        <strain evidence="9">BH195</strain>
    </source>
</reference>
<feature type="transmembrane region" description="Helical" evidence="7">
    <location>
        <begin position="231"/>
        <end position="249"/>
    </location>
</feature>
<dbReference type="OrthoDB" id="5393513at2"/>
<comment type="caution">
    <text evidence="8">The sequence shown here is derived from an EMBL/GenBank/DDBJ whole genome shotgun (WGS) entry which is preliminary data.</text>
</comment>
<feature type="transmembrane region" description="Helical" evidence="7">
    <location>
        <begin position="52"/>
        <end position="71"/>
    </location>
</feature>
<dbReference type="PANTHER" id="PTHR30106">
    <property type="entry name" value="INNER MEMBRANE PROTEIN YEIH-RELATED"/>
    <property type="match status" value="1"/>
</dbReference>
<comment type="similarity">
    <text evidence="2">Belongs to the UPF0324 family.</text>
</comment>
<evidence type="ECO:0000256" key="5">
    <source>
        <dbReference type="ARBA" id="ARBA00022989"/>
    </source>
</evidence>
<evidence type="ECO:0000256" key="3">
    <source>
        <dbReference type="ARBA" id="ARBA00022475"/>
    </source>
</evidence>
<dbReference type="RefSeq" id="WP_126763143.1">
    <property type="nucleotide sequence ID" value="NZ_JBHLTZ010000012.1"/>
</dbReference>
<protein>
    <submittedName>
        <fullName evidence="8">Putative sulfate exporter family transporter</fullName>
    </submittedName>
</protein>
<feature type="transmembrane region" description="Helical" evidence="7">
    <location>
        <begin position="136"/>
        <end position="156"/>
    </location>
</feature>
<keyword evidence="3" id="KW-1003">Cell membrane</keyword>
<accession>A0A432XVU0</accession>
<dbReference type="Proteomes" id="UP000287198">
    <property type="component" value="Unassembled WGS sequence"/>
</dbReference>
<evidence type="ECO:0000313" key="8">
    <source>
        <dbReference type="EMBL" id="RUO52724.1"/>
    </source>
</evidence>
<proteinExistence type="inferred from homology"/>
<name>A0A432XVU0_9GAMM</name>
<keyword evidence="9" id="KW-1185">Reference proteome</keyword>
<dbReference type="InterPro" id="IPR018383">
    <property type="entry name" value="UPF0324_pro"/>
</dbReference>
<feature type="transmembrane region" description="Helical" evidence="7">
    <location>
        <begin position="105"/>
        <end position="124"/>
    </location>
</feature>
<evidence type="ECO:0000256" key="7">
    <source>
        <dbReference type="SAM" id="Phobius"/>
    </source>
</evidence>
<sequence length="313" mass="32721">MTMLLSYLAFVLVGGAALTGLISSPTALVLGFVLAGFGWVPRHFNPAQLAKRLLAVAIVLLGFGVQLDAALAITGDAIGLIIVSIVVTLALGLLLGKWLGVETSTAHLIGSGTAICGGSAIAAVGPAIRARSDQMALALAVVFILNSVALILFPVIGRLLELDQVTFGLWSAVAIHDTSSVVGAAEAYGDEALVVATTAKLARALWIVPLALLSAWVYARSQPKQGRTKLVVPWFIGGFVVTAALASYFPGGDEMFGIFFAIGKHLLIFCLFLIGLSLTLTRIRAAGFRPLLLASILWLTIAVGSLGWLMIEF</sequence>
<comment type="subcellular location">
    <subcellularLocation>
        <location evidence="1">Cell membrane</location>
        <topology evidence="1">Multi-pass membrane protein</topology>
    </subcellularLocation>
</comment>